<dbReference type="EMBL" id="PUHZ01000017">
    <property type="protein sequence ID" value="PQO44793.1"/>
    <property type="molecule type" value="Genomic_DNA"/>
</dbReference>
<proteinExistence type="predicted"/>
<dbReference type="OrthoDB" id="6199135at2"/>
<keyword evidence="1" id="KW-0472">Membrane</keyword>
<gene>
    <name evidence="2" type="ORF">C5Y93_16990</name>
</gene>
<dbReference type="RefSeq" id="WP_105336635.1">
    <property type="nucleotide sequence ID" value="NZ_PUHZ01000017.1"/>
</dbReference>
<protein>
    <recommendedName>
        <fullName evidence="4">Signal peptide-containing protein</fullName>
    </recommendedName>
</protein>
<evidence type="ECO:0000313" key="3">
    <source>
        <dbReference type="Proteomes" id="UP000237819"/>
    </source>
</evidence>
<keyword evidence="1" id="KW-0812">Transmembrane</keyword>
<reference evidence="2 3" key="1">
    <citation type="submission" date="2018-02" db="EMBL/GenBank/DDBJ databases">
        <title>Comparative genomes isolates from brazilian mangrove.</title>
        <authorList>
            <person name="Araujo J.E."/>
            <person name="Taketani R.G."/>
            <person name="Silva M.C.P."/>
            <person name="Loureco M.V."/>
            <person name="Andreote F.D."/>
        </authorList>
    </citation>
    <scope>NUCLEOTIDE SEQUENCE [LARGE SCALE GENOMIC DNA]</scope>
    <source>
        <strain evidence="2 3">Nap-Phe MGV</strain>
    </source>
</reference>
<organism evidence="2 3">
    <name type="scientific">Blastopirellula marina</name>
    <dbReference type="NCBI Taxonomy" id="124"/>
    <lineage>
        <taxon>Bacteria</taxon>
        <taxon>Pseudomonadati</taxon>
        <taxon>Planctomycetota</taxon>
        <taxon>Planctomycetia</taxon>
        <taxon>Pirellulales</taxon>
        <taxon>Pirellulaceae</taxon>
        <taxon>Blastopirellula</taxon>
    </lineage>
</organism>
<dbReference type="Proteomes" id="UP000237819">
    <property type="component" value="Unassembled WGS sequence"/>
</dbReference>
<feature type="transmembrane region" description="Helical" evidence="1">
    <location>
        <begin position="37"/>
        <end position="59"/>
    </location>
</feature>
<dbReference type="AlphaFoldDB" id="A0A2S8GK25"/>
<sequence>MQSPWIQSLLIIGLSIVACVTYGILHDQITARICVEYFTIGHIPLFGGIQDPTLLGLVWGVLATWWVGAMLGIPLAFVSQVGSMVRKPARDLIVPLLVVMAVSAGLAAVAGVVGYVVASQGSVWLLEPMASRVPPDRHVAFLTDLWIHNASYAGGFLGGIVLMLWVVYDRFRRSYKLERKTAGEKVSSA</sequence>
<comment type="caution">
    <text evidence="2">The sequence shown here is derived from an EMBL/GenBank/DDBJ whole genome shotgun (WGS) entry which is preliminary data.</text>
</comment>
<keyword evidence="1" id="KW-1133">Transmembrane helix</keyword>
<evidence type="ECO:0000313" key="2">
    <source>
        <dbReference type="EMBL" id="PQO44793.1"/>
    </source>
</evidence>
<evidence type="ECO:0000256" key="1">
    <source>
        <dbReference type="SAM" id="Phobius"/>
    </source>
</evidence>
<name>A0A2S8GK25_9BACT</name>
<feature type="transmembrane region" description="Helical" evidence="1">
    <location>
        <begin position="65"/>
        <end position="85"/>
    </location>
</feature>
<feature type="transmembrane region" description="Helical" evidence="1">
    <location>
        <begin position="92"/>
        <end position="118"/>
    </location>
</feature>
<feature type="transmembrane region" description="Helical" evidence="1">
    <location>
        <begin position="150"/>
        <end position="168"/>
    </location>
</feature>
<feature type="transmembrane region" description="Helical" evidence="1">
    <location>
        <begin position="6"/>
        <end position="25"/>
    </location>
</feature>
<evidence type="ECO:0008006" key="4">
    <source>
        <dbReference type="Google" id="ProtNLM"/>
    </source>
</evidence>
<accession>A0A2S8GK25</accession>